<name>A0A9W8J054_9AGAR</name>
<dbReference type="EMBL" id="JANBPK010001268">
    <property type="protein sequence ID" value="KAJ2923879.1"/>
    <property type="molecule type" value="Genomic_DNA"/>
</dbReference>
<feature type="non-terminal residue" evidence="1">
    <location>
        <position position="426"/>
    </location>
</feature>
<reference evidence="1" key="1">
    <citation type="submission" date="2022-06" db="EMBL/GenBank/DDBJ databases">
        <title>Genome Sequence of Candolleomyces eurysporus.</title>
        <authorList>
            <person name="Buettner E."/>
        </authorList>
    </citation>
    <scope>NUCLEOTIDE SEQUENCE</scope>
    <source>
        <strain evidence="1">VTCC 930004</strain>
    </source>
</reference>
<dbReference type="OrthoDB" id="2745898at2759"/>
<dbReference type="AlphaFoldDB" id="A0A9W8J054"/>
<organism evidence="1 2">
    <name type="scientific">Candolleomyces eurysporus</name>
    <dbReference type="NCBI Taxonomy" id="2828524"/>
    <lineage>
        <taxon>Eukaryota</taxon>
        <taxon>Fungi</taxon>
        <taxon>Dikarya</taxon>
        <taxon>Basidiomycota</taxon>
        <taxon>Agaricomycotina</taxon>
        <taxon>Agaricomycetes</taxon>
        <taxon>Agaricomycetidae</taxon>
        <taxon>Agaricales</taxon>
        <taxon>Agaricineae</taxon>
        <taxon>Psathyrellaceae</taxon>
        <taxon>Candolleomyces</taxon>
    </lineage>
</organism>
<evidence type="ECO:0000313" key="1">
    <source>
        <dbReference type="EMBL" id="KAJ2923879.1"/>
    </source>
</evidence>
<comment type="caution">
    <text evidence="1">The sequence shown here is derived from an EMBL/GenBank/DDBJ whole genome shotgun (WGS) entry which is preliminary data.</text>
</comment>
<protein>
    <submittedName>
        <fullName evidence="1">Uncharacterized protein</fullName>
    </submittedName>
</protein>
<keyword evidence="2" id="KW-1185">Reference proteome</keyword>
<dbReference type="Proteomes" id="UP001140091">
    <property type="component" value="Unassembled WGS sequence"/>
</dbReference>
<gene>
    <name evidence="1" type="ORF">H1R20_g13216</name>
</gene>
<accession>A0A9W8J054</accession>
<sequence>MLSATSEIPQEIIDLVTDQTQSDSATLQALSLVSRAWSLRTRECLFHSIELSAEEKCTTLRPLLEERPSLRHCVKALTIRVATPYSWLNENPSESILAILPILDSLTRFSIHGKFEPSGSLNWKALSPKVQIALYEVMARPHVTSITLSSIYGFDIMPLTQYGHLEELILDVVEVTHCNPVKLGALLPLNDSPSSSSSIPVWARLRRLDVTTSPRAFRALLPCSERRDATLDLSNLTHLKVNTSNDPQEFKDTDWNSLFDMCGASIESYTVHQRAYGRPVYERPVSPAVIPLYRFPNLKEFFLMIEYQTSEQRGHNSFPIFVEALERLSQGDNEAHLSTIRVEYDGCAKYIEKEINDLLDGQRWRWLDEILQRPAFLRLREVKFGFTLHCCRDSFWNENWGEHSGRISSQLLNLDRRGILTLTRPL</sequence>
<evidence type="ECO:0000313" key="2">
    <source>
        <dbReference type="Proteomes" id="UP001140091"/>
    </source>
</evidence>
<proteinExistence type="predicted"/>